<accession>A0A437A120</accession>
<comment type="caution">
    <text evidence="2">The sequence shown here is derived from an EMBL/GenBank/DDBJ whole genome shotgun (WGS) entry which is preliminary data.</text>
</comment>
<dbReference type="Proteomes" id="UP000283090">
    <property type="component" value="Unassembled WGS sequence"/>
</dbReference>
<dbReference type="EMBL" id="SAEB01000006">
    <property type="protein sequence ID" value="RVD84829.1"/>
    <property type="molecule type" value="Genomic_DNA"/>
</dbReference>
<sequence>MNNTAFAPVVMLLMMLNQYIDLVTQSILNILYSFTASIPLLTPLLWPIRLILRLRIHLAPQKSFFGGILGPLKLGGCENVTGAVAAVWSVYWLYGNCRPFRRVVGNVRRRGRRVWICLKRLDFVGVVGAVVRGPDATGGRAHGPGFRVQSKR</sequence>
<dbReference type="OrthoDB" id="10525196at2759"/>
<keyword evidence="3" id="KW-1185">Reference proteome</keyword>
<keyword evidence="1" id="KW-0472">Membrane</keyword>
<dbReference type="AlphaFoldDB" id="A0A437A120"/>
<gene>
    <name evidence="2" type="ORF">DFL_003168</name>
</gene>
<keyword evidence="1" id="KW-0812">Transmembrane</keyword>
<dbReference type="VEuPathDB" id="FungiDB:DFL_003168"/>
<organism evidence="2 3">
    <name type="scientific">Arthrobotrys flagrans</name>
    <name type="common">Nematode-trapping fungus</name>
    <name type="synonym">Trichothecium flagrans</name>
    <dbReference type="NCBI Taxonomy" id="97331"/>
    <lineage>
        <taxon>Eukaryota</taxon>
        <taxon>Fungi</taxon>
        <taxon>Dikarya</taxon>
        <taxon>Ascomycota</taxon>
        <taxon>Pezizomycotina</taxon>
        <taxon>Orbiliomycetes</taxon>
        <taxon>Orbiliales</taxon>
        <taxon>Orbiliaceae</taxon>
        <taxon>Arthrobotrys</taxon>
    </lineage>
</organism>
<evidence type="ECO:0000256" key="1">
    <source>
        <dbReference type="SAM" id="Phobius"/>
    </source>
</evidence>
<evidence type="ECO:0000313" key="3">
    <source>
        <dbReference type="Proteomes" id="UP000283090"/>
    </source>
</evidence>
<feature type="transmembrane region" description="Helical" evidence="1">
    <location>
        <begin position="30"/>
        <end position="52"/>
    </location>
</feature>
<dbReference type="GeneID" id="93585479"/>
<protein>
    <submittedName>
        <fullName evidence="2">Uncharacterized protein</fullName>
    </submittedName>
</protein>
<name>A0A437A120_ARTFL</name>
<reference evidence="2 3" key="1">
    <citation type="submission" date="2019-01" db="EMBL/GenBank/DDBJ databases">
        <title>Intercellular communication is required for trap formation in the nematode-trapping fungus Duddingtonia flagrans.</title>
        <authorList>
            <person name="Youssar L."/>
            <person name="Wernet V."/>
            <person name="Hensel N."/>
            <person name="Hildebrandt H.-G."/>
            <person name="Fischer R."/>
        </authorList>
    </citation>
    <scope>NUCLEOTIDE SEQUENCE [LARGE SCALE GENOMIC DNA]</scope>
    <source>
        <strain evidence="2 3">CBS H-5679</strain>
    </source>
</reference>
<dbReference type="RefSeq" id="XP_067490373.1">
    <property type="nucleotide sequence ID" value="XM_067632066.1"/>
</dbReference>
<keyword evidence="1" id="KW-1133">Transmembrane helix</keyword>
<evidence type="ECO:0000313" key="2">
    <source>
        <dbReference type="EMBL" id="RVD84829.1"/>
    </source>
</evidence>
<proteinExistence type="predicted"/>